<dbReference type="Gene3D" id="1.20.120.330">
    <property type="entry name" value="Nucleotidyltransferases domain 2"/>
    <property type="match status" value="1"/>
</dbReference>
<keyword evidence="1" id="KW-1133">Transmembrane helix</keyword>
<dbReference type="EMBL" id="DF820467">
    <property type="protein sequence ID" value="GAK58398.1"/>
    <property type="molecule type" value="Genomic_DNA"/>
</dbReference>
<evidence type="ECO:0000313" key="3">
    <source>
        <dbReference type="Proteomes" id="UP000030661"/>
    </source>
</evidence>
<accession>A0A081C1E3</accession>
<organism evidence="2">
    <name type="scientific">Vecturithrix granuli</name>
    <dbReference type="NCBI Taxonomy" id="1499967"/>
    <lineage>
        <taxon>Bacteria</taxon>
        <taxon>Candidatus Moduliflexota</taxon>
        <taxon>Candidatus Vecturitrichia</taxon>
        <taxon>Candidatus Vecturitrichales</taxon>
        <taxon>Candidatus Vecturitrichaceae</taxon>
        <taxon>Candidatus Vecturithrix</taxon>
    </lineage>
</organism>
<protein>
    <recommendedName>
        <fullName evidence="4">HEPN domain-containing protein</fullName>
    </recommendedName>
</protein>
<proteinExistence type="predicted"/>
<dbReference type="HOGENOM" id="CLU_2767458_0_0_0"/>
<dbReference type="Proteomes" id="UP000030661">
    <property type="component" value="Unassembled WGS sequence"/>
</dbReference>
<keyword evidence="1" id="KW-0472">Membrane</keyword>
<name>A0A081C1E3_VECG1</name>
<feature type="transmembrane region" description="Helical" evidence="1">
    <location>
        <begin position="35"/>
        <end position="55"/>
    </location>
</feature>
<evidence type="ECO:0000256" key="1">
    <source>
        <dbReference type="SAM" id="Phobius"/>
    </source>
</evidence>
<keyword evidence="1" id="KW-0812">Transmembrane</keyword>
<gene>
    <name evidence="2" type="ORF">U27_05372</name>
</gene>
<reference evidence="2" key="1">
    <citation type="journal article" date="2015" name="PeerJ">
        <title>First genomic representation of candidate bacterial phylum KSB3 points to enhanced environmental sensing as a trigger of wastewater bulking.</title>
        <authorList>
            <person name="Sekiguchi Y."/>
            <person name="Ohashi A."/>
            <person name="Parks D.H."/>
            <person name="Yamauchi T."/>
            <person name="Tyson G.W."/>
            <person name="Hugenholtz P."/>
        </authorList>
    </citation>
    <scope>NUCLEOTIDE SEQUENCE [LARGE SCALE GENOMIC DNA]</scope>
</reference>
<dbReference type="STRING" id="1499967.U27_05372"/>
<sequence>MTLDETHRQVLIQHELERAKTAIAGVRFLIDNGKLIIAVSRMYYGMFYALSALAVKHRFSTTKHKQLIG</sequence>
<keyword evidence="3" id="KW-1185">Reference proteome</keyword>
<dbReference type="AlphaFoldDB" id="A0A081C1E3"/>
<evidence type="ECO:0008006" key="4">
    <source>
        <dbReference type="Google" id="ProtNLM"/>
    </source>
</evidence>
<evidence type="ECO:0000313" key="2">
    <source>
        <dbReference type="EMBL" id="GAK58398.1"/>
    </source>
</evidence>